<dbReference type="InterPro" id="IPR036063">
    <property type="entry name" value="Smr_dom_sf"/>
</dbReference>
<feature type="region of interest" description="Disordered" evidence="1">
    <location>
        <begin position="1"/>
        <end position="27"/>
    </location>
</feature>
<accession>A0ABS8CHB2</accession>
<sequence length="208" mass="22255">MHGTGSFPAEAGAGDATGALRPAAGRSRRALRAKAVGAAEALTSAVALPENESPGEVFRKALEQAAAPASLLRPFRLGERAVAPPKTTLPTPVAEPVRMDPRSWQKLLRGKMAPEARIDLHGMTLSEAHPELISFLLSAQTRGLRLVLVITGKGKAVTEPVPRPVGALRHQVPHWLRLPPLGMIVQQVSEAHLKHGGAGAFYVWLRRR</sequence>
<dbReference type="PANTHER" id="PTHR35562:SF2">
    <property type="entry name" value="DNA ENDONUCLEASE SMRA-RELATED"/>
    <property type="match status" value="1"/>
</dbReference>
<dbReference type="InterPro" id="IPR002625">
    <property type="entry name" value="Smr_dom"/>
</dbReference>
<evidence type="ECO:0000259" key="2">
    <source>
        <dbReference type="PROSITE" id="PS50828"/>
    </source>
</evidence>
<proteinExistence type="predicted"/>
<feature type="domain" description="Smr" evidence="2">
    <location>
        <begin position="118"/>
        <end position="206"/>
    </location>
</feature>
<dbReference type="Gene3D" id="3.30.1370.110">
    <property type="match status" value="1"/>
</dbReference>
<evidence type="ECO:0000313" key="4">
    <source>
        <dbReference type="Proteomes" id="UP001198571"/>
    </source>
</evidence>
<gene>
    <name evidence="3" type="ORF">H0485_01885</name>
</gene>
<dbReference type="Proteomes" id="UP001198571">
    <property type="component" value="Unassembled WGS sequence"/>
</dbReference>
<reference evidence="3 4" key="1">
    <citation type="submission" date="2020-07" db="EMBL/GenBank/DDBJ databases">
        <title>Pseudogemmobacter sp. nov., isolated from poultry manure in Taiwan.</title>
        <authorList>
            <person name="Lin S.-Y."/>
            <person name="Tang Y.-S."/>
            <person name="Young C.-C."/>
        </authorList>
    </citation>
    <scope>NUCLEOTIDE SEQUENCE [LARGE SCALE GENOMIC DNA]</scope>
    <source>
        <strain evidence="3 4">CC-YST710</strain>
    </source>
</reference>
<dbReference type="PANTHER" id="PTHR35562">
    <property type="entry name" value="DNA ENDONUCLEASE SMRA-RELATED"/>
    <property type="match status" value="1"/>
</dbReference>
<dbReference type="Pfam" id="PF01713">
    <property type="entry name" value="Smr"/>
    <property type="match status" value="1"/>
</dbReference>
<dbReference type="SUPFAM" id="SSF160443">
    <property type="entry name" value="SMR domain-like"/>
    <property type="match status" value="1"/>
</dbReference>
<protein>
    <submittedName>
        <fullName evidence="3">Smr/MutS family protein</fullName>
    </submittedName>
</protein>
<evidence type="ECO:0000313" key="3">
    <source>
        <dbReference type="EMBL" id="MCB5408759.1"/>
    </source>
</evidence>
<name>A0ABS8CHB2_9RHOB</name>
<dbReference type="SMART" id="SM00463">
    <property type="entry name" value="SMR"/>
    <property type="match status" value="1"/>
</dbReference>
<evidence type="ECO:0000256" key="1">
    <source>
        <dbReference type="SAM" id="MobiDB-lite"/>
    </source>
</evidence>
<dbReference type="EMBL" id="JACDXX010000002">
    <property type="protein sequence ID" value="MCB5408759.1"/>
    <property type="molecule type" value="Genomic_DNA"/>
</dbReference>
<comment type="caution">
    <text evidence="3">The sequence shown here is derived from an EMBL/GenBank/DDBJ whole genome shotgun (WGS) entry which is preliminary data.</text>
</comment>
<organism evidence="3 4">
    <name type="scientific">Pseudogemmobacter faecipullorum</name>
    <dbReference type="NCBI Taxonomy" id="2755041"/>
    <lineage>
        <taxon>Bacteria</taxon>
        <taxon>Pseudomonadati</taxon>
        <taxon>Pseudomonadota</taxon>
        <taxon>Alphaproteobacteria</taxon>
        <taxon>Rhodobacterales</taxon>
        <taxon>Paracoccaceae</taxon>
        <taxon>Pseudogemmobacter</taxon>
    </lineage>
</organism>
<keyword evidence="4" id="KW-1185">Reference proteome</keyword>
<dbReference type="PROSITE" id="PS50828">
    <property type="entry name" value="SMR"/>
    <property type="match status" value="1"/>
</dbReference>